<keyword evidence="1" id="KW-0732">Signal</keyword>
<protein>
    <recommendedName>
        <fullName evidence="2">Glycosyl hydrolase family 13 catalytic domain-containing protein</fullName>
    </recommendedName>
</protein>
<dbReference type="InterPro" id="IPR017853">
    <property type="entry name" value="GH"/>
</dbReference>
<feature type="chain" id="PRO_5047511237" description="Glycosyl hydrolase family 13 catalytic domain-containing protein" evidence="1">
    <location>
        <begin position="21"/>
        <end position="734"/>
    </location>
</feature>
<reference evidence="3" key="1">
    <citation type="submission" date="2021-12" db="EMBL/GenBank/DDBJ databases">
        <title>Discovery of the Pendulisporaceae a myxobacterial family with distinct sporulation behavior and unique specialized metabolism.</title>
        <authorList>
            <person name="Garcia R."/>
            <person name="Popoff A."/>
            <person name="Bader C.D."/>
            <person name="Loehr J."/>
            <person name="Walesch S."/>
            <person name="Walt C."/>
            <person name="Boldt J."/>
            <person name="Bunk B."/>
            <person name="Haeckl F.J.F.P.J."/>
            <person name="Gunesch A.P."/>
            <person name="Birkelbach J."/>
            <person name="Nuebel U."/>
            <person name="Pietschmann T."/>
            <person name="Bach T."/>
            <person name="Mueller R."/>
        </authorList>
    </citation>
    <scope>NUCLEOTIDE SEQUENCE</scope>
    <source>
        <strain evidence="3">MSr11367</strain>
    </source>
</reference>
<sequence>MPKRQILSLGLLATSFGAFDCAPASPSSDATVVHNQRETTAATPNSGGGGGNVAPLPSVRTGNHDVFYFVLPDRFANGSTANDTGGIPGQALDHGYLPTDKGYYHGGDLAGVISKLDYIKGLGTTAIWMGPIFKNRAVQGNGTIAGSSSGYHGYWTIDYTQVDPHFGTNEDLKRLVQGARERGIKVYFDIIVNHTADVISYRENTYGYRSKSAYPYRDAQGRAFDDRDYAGGSTFPQLSAEKSFSYVPVFAKPADATVKVPAWLNDPTMYHNRGDTSFTGEDSLYGDFFGLDDLFTERPEVVRGMIDIHKKWIHEAGIDGFRIDTARHVNDEFWQQFLPEVLNYARAEGKKDFFMFGEVSEPKTAEALSHFTGAAKFQAVLDFAFQKVAREFASNPNGTSDALREFFASDDYYIDADSNAYAAPTFLGNHDMGRFGYFLRTDNPAAKDDELVQRDKLAHALMFFVRGMPIIYYGDEQGFTGDGGDKDARETMFASKVASYNDNKLIGTTATTAKDNYVPAHPLYQGFHALAALRNAHPALHGGAQVHRASNAGAGIYAFSRIDRTEQIEYVVALNNAKEAKSVSFPVFTANGRFRSIYSVPPMPQEGAVSGKDKVLTVKVPAFGAVVLRAEAKLPARAAAPAVAFVTPTAEAKIRGRKEFRVDLDQDAFAEVTFAVRKGDAEAWTPIGTDDNAPYRVFYDTSSLAAGTRLRIKALVRDHSGNVASTETVAVVGD</sequence>
<organism evidence="3 4">
    <name type="scientific">Pendulispora rubella</name>
    <dbReference type="NCBI Taxonomy" id="2741070"/>
    <lineage>
        <taxon>Bacteria</taxon>
        <taxon>Pseudomonadati</taxon>
        <taxon>Myxococcota</taxon>
        <taxon>Myxococcia</taxon>
        <taxon>Myxococcales</taxon>
        <taxon>Sorangiineae</taxon>
        <taxon>Pendulisporaceae</taxon>
        <taxon>Pendulispora</taxon>
    </lineage>
</organism>
<feature type="signal peptide" evidence="1">
    <location>
        <begin position="1"/>
        <end position="20"/>
    </location>
</feature>
<dbReference type="CDD" id="cd11339">
    <property type="entry name" value="AmyAc_bac_CMD_like_2"/>
    <property type="match status" value="1"/>
</dbReference>
<dbReference type="InterPro" id="IPR013783">
    <property type="entry name" value="Ig-like_fold"/>
</dbReference>
<dbReference type="Proteomes" id="UP001374803">
    <property type="component" value="Chromosome"/>
</dbReference>
<evidence type="ECO:0000259" key="2">
    <source>
        <dbReference type="SMART" id="SM00642"/>
    </source>
</evidence>
<dbReference type="InterPro" id="IPR006047">
    <property type="entry name" value="GH13_cat_dom"/>
</dbReference>
<keyword evidence="4" id="KW-1185">Reference proteome</keyword>
<evidence type="ECO:0000313" key="4">
    <source>
        <dbReference type="Proteomes" id="UP001374803"/>
    </source>
</evidence>
<proteinExistence type="predicted"/>
<dbReference type="Gene3D" id="2.60.40.10">
    <property type="entry name" value="Immunoglobulins"/>
    <property type="match status" value="1"/>
</dbReference>
<dbReference type="PANTHER" id="PTHR10357">
    <property type="entry name" value="ALPHA-AMYLASE FAMILY MEMBER"/>
    <property type="match status" value="1"/>
</dbReference>
<evidence type="ECO:0000313" key="3">
    <source>
        <dbReference type="EMBL" id="WXB01459.1"/>
    </source>
</evidence>
<dbReference type="InterPro" id="IPR013780">
    <property type="entry name" value="Glyco_hydro_b"/>
</dbReference>
<accession>A0ABZ2KRZ3</accession>
<dbReference type="SUPFAM" id="SSF51445">
    <property type="entry name" value="(Trans)glycosidases"/>
    <property type="match status" value="1"/>
</dbReference>
<name>A0ABZ2KRZ3_9BACT</name>
<gene>
    <name evidence="3" type="ORF">LVJ94_31640</name>
</gene>
<dbReference type="Pfam" id="PF00128">
    <property type="entry name" value="Alpha-amylase"/>
    <property type="match status" value="1"/>
</dbReference>
<dbReference type="RefSeq" id="WP_394831074.1">
    <property type="nucleotide sequence ID" value="NZ_CP089929.1"/>
</dbReference>
<evidence type="ECO:0000256" key="1">
    <source>
        <dbReference type="SAM" id="SignalP"/>
    </source>
</evidence>
<dbReference type="EMBL" id="CP089983">
    <property type="protein sequence ID" value="WXB01459.1"/>
    <property type="molecule type" value="Genomic_DNA"/>
</dbReference>
<dbReference type="Gene3D" id="2.60.40.1180">
    <property type="entry name" value="Golgi alpha-mannosidase II"/>
    <property type="match status" value="1"/>
</dbReference>
<dbReference type="Gene3D" id="3.20.20.80">
    <property type="entry name" value="Glycosidases"/>
    <property type="match status" value="2"/>
</dbReference>
<dbReference type="PANTHER" id="PTHR10357:SF209">
    <property type="entry name" value="PERIPLASMIC ALPHA-AMYLASE"/>
    <property type="match status" value="1"/>
</dbReference>
<dbReference type="SMART" id="SM00642">
    <property type="entry name" value="Aamy"/>
    <property type="match status" value="1"/>
</dbReference>
<feature type="domain" description="Glycosyl hydrolase family 13 catalytic" evidence="2">
    <location>
        <begin position="69"/>
        <end position="534"/>
    </location>
</feature>